<keyword evidence="5" id="KW-1185">Reference proteome</keyword>
<dbReference type="AlphaFoldDB" id="A0A3E2N7G0"/>
<gene>
    <name evidence="3" type="ORF">DS742_21785</name>
    <name evidence="2" type="ORF">LAD12857_12740</name>
</gene>
<evidence type="ECO:0000313" key="2">
    <source>
        <dbReference type="EMBL" id="GLB29351.1"/>
    </source>
</evidence>
<organism evidence="3 4">
    <name type="scientific">Lacrimispora amygdalina</name>
    <dbReference type="NCBI Taxonomy" id="253257"/>
    <lineage>
        <taxon>Bacteria</taxon>
        <taxon>Bacillati</taxon>
        <taxon>Bacillota</taxon>
        <taxon>Clostridia</taxon>
        <taxon>Lachnospirales</taxon>
        <taxon>Lachnospiraceae</taxon>
        <taxon>Lacrimispora</taxon>
    </lineage>
</organism>
<reference evidence="3 4" key="1">
    <citation type="submission" date="2018-07" db="EMBL/GenBank/DDBJ databases">
        <title>New species, Clostridium PI-S10-A1B.</title>
        <authorList>
            <person name="Krishna G."/>
            <person name="Summeta K."/>
            <person name="Shikha S."/>
            <person name="Prabhu P.B."/>
            <person name="Suresh K."/>
        </authorList>
    </citation>
    <scope>NUCLEOTIDE SEQUENCE [LARGE SCALE GENOMIC DNA]</scope>
    <source>
        <strain evidence="3 4">PI-S10-A1B</strain>
    </source>
</reference>
<proteinExistence type="predicted"/>
<sequence>MKKQNQSTILKQKALTLTILFGSALFIIFLGMFFCAFSFFNNISFKVLNSQIPGVIFGLLVMYLGIRYYLSVGRLKEEVYKSTSEFSWNNFIKEKKSKSIR</sequence>
<keyword evidence="1" id="KW-0472">Membrane</keyword>
<dbReference type="OrthoDB" id="1935307at2"/>
<dbReference type="Proteomes" id="UP001419084">
    <property type="component" value="Unassembled WGS sequence"/>
</dbReference>
<feature type="transmembrane region" description="Helical" evidence="1">
    <location>
        <begin position="20"/>
        <end position="40"/>
    </location>
</feature>
<feature type="transmembrane region" description="Helical" evidence="1">
    <location>
        <begin position="52"/>
        <end position="70"/>
    </location>
</feature>
<evidence type="ECO:0000256" key="1">
    <source>
        <dbReference type="SAM" id="Phobius"/>
    </source>
</evidence>
<evidence type="ECO:0000313" key="4">
    <source>
        <dbReference type="Proteomes" id="UP000260680"/>
    </source>
</evidence>
<keyword evidence="1" id="KW-0812">Transmembrane</keyword>
<comment type="caution">
    <text evidence="3">The sequence shown here is derived from an EMBL/GenBank/DDBJ whole genome shotgun (WGS) entry which is preliminary data.</text>
</comment>
<evidence type="ECO:0000313" key="5">
    <source>
        <dbReference type="Proteomes" id="UP001419084"/>
    </source>
</evidence>
<protein>
    <submittedName>
        <fullName evidence="3">Uncharacterized protein</fullName>
    </submittedName>
</protein>
<name>A0A3E2N7G0_9FIRM</name>
<dbReference type="RefSeq" id="WP_117419068.1">
    <property type="nucleotide sequence ID" value="NZ_BRPJ01000025.1"/>
</dbReference>
<evidence type="ECO:0000313" key="3">
    <source>
        <dbReference type="EMBL" id="RFZ76892.1"/>
    </source>
</evidence>
<dbReference type="Proteomes" id="UP000260680">
    <property type="component" value="Unassembled WGS sequence"/>
</dbReference>
<dbReference type="EMBL" id="QOHO01000072">
    <property type="protein sequence ID" value="RFZ76892.1"/>
    <property type="molecule type" value="Genomic_DNA"/>
</dbReference>
<dbReference type="EMBL" id="BRPJ01000025">
    <property type="protein sequence ID" value="GLB29351.1"/>
    <property type="molecule type" value="Genomic_DNA"/>
</dbReference>
<keyword evidence="1" id="KW-1133">Transmembrane helix</keyword>
<accession>A0A3E2N7G0</accession>
<reference evidence="2 5" key="2">
    <citation type="journal article" date="2024" name="Int. J. Syst. Evol. Microbiol.">
        <title>Lacrimispora brassicae sp. nov. isolated from fermented cabbage, and proposal of Clostridium indicum Gundawar et al. 2019 and Clostridium methoxybenzovorans Mechichi et al. 1999 as heterotypic synonyms of Lacrimispora amygdalina (Parshina et al. 2003) Haas and Blanchard 2020 and Lacrimispora indolis (McClung and McCoy 1957) Haas and Blanchard 2020, respectively.</title>
        <authorList>
            <person name="Kobayashi H."/>
            <person name="Tanizawa Y."/>
            <person name="Sakamoto M."/>
            <person name="Ohkuma M."/>
            <person name="Tohno M."/>
        </authorList>
    </citation>
    <scope>NUCLEOTIDE SEQUENCE [LARGE SCALE GENOMIC DNA]</scope>
    <source>
        <strain evidence="2 5">DSM 12857</strain>
    </source>
</reference>